<protein>
    <submittedName>
        <fullName evidence="1">Uncharacterized protein</fullName>
    </submittedName>
</protein>
<dbReference type="EMBL" id="WAAT01000004">
    <property type="protein sequence ID" value="KAB1071279.1"/>
    <property type="molecule type" value="Genomic_DNA"/>
</dbReference>
<name>A0A6N6MPD2_9FLAO</name>
<proteinExistence type="predicted"/>
<evidence type="ECO:0000313" key="2">
    <source>
        <dbReference type="Proteomes" id="UP000441333"/>
    </source>
</evidence>
<accession>A0A6N6MPD2</accession>
<reference evidence="1 2" key="1">
    <citation type="submission" date="2019-09" db="EMBL/GenBank/DDBJ databases">
        <authorList>
            <person name="Cao W.R."/>
        </authorList>
    </citation>
    <scope>NUCLEOTIDE SEQUENCE [LARGE SCALE GENOMIC DNA]</scope>
    <source>
        <strain evidence="1 2">B1N29</strain>
    </source>
</reference>
<comment type="caution">
    <text evidence="1">The sequence shown here is derived from an EMBL/GenBank/DDBJ whole genome shotgun (WGS) entry which is preliminary data.</text>
</comment>
<gene>
    <name evidence="1" type="ORF">F6U93_00680</name>
</gene>
<dbReference type="Proteomes" id="UP000441333">
    <property type="component" value="Unassembled WGS sequence"/>
</dbReference>
<keyword evidence="2" id="KW-1185">Reference proteome</keyword>
<dbReference type="AlphaFoldDB" id="A0A6N6MPD2"/>
<evidence type="ECO:0000313" key="1">
    <source>
        <dbReference type="EMBL" id="KAB1071279.1"/>
    </source>
</evidence>
<dbReference type="RefSeq" id="WP_150935850.1">
    <property type="nucleotide sequence ID" value="NZ_WAAT01000004.1"/>
</dbReference>
<organism evidence="1 2">
    <name type="scientific">Pseudotamlana haliotis</name>
    <dbReference type="NCBI Taxonomy" id="2614804"/>
    <lineage>
        <taxon>Bacteria</taxon>
        <taxon>Pseudomonadati</taxon>
        <taxon>Bacteroidota</taxon>
        <taxon>Flavobacteriia</taxon>
        <taxon>Flavobacteriales</taxon>
        <taxon>Flavobacteriaceae</taxon>
        <taxon>Pseudotamlana</taxon>
    </lineage>
</organism>
<sequence length="425" mass="49457">MVKLKDISFEEGNTKISYDYEVSKGISEYFNSKNPYYVCYDKSIENTPHSIAVIPFLANIMPISWFVGFDVFIDEIDETFYNSLLKLKEQFQKYHPEKTISGELHFNKKIKNTIQGNETSLLFSGGLDSYDSLTRHFHKNPYLFSIHGADVEINDTKRWNAFKSFNNSEEVLKASRLHYIESNLREFYTYKVDLLVDHLGWWGAVQHGMALIGVLGPVSFIFGITDINIAASATHEIKYSWGSSPYIDENMKWANTKVTHEGFQFKRTDKTDHVVQFVEKNKKNITLRVCYADEREGANCNTCHKCQRTALSLILSGANPKDYGFDLPDNFYDLIFYNFGDDCIMTEGIKYQWQCIQDKAKSVDSFYVLKDEDAEKKAIEKFINLNLDEIVNKNQQTVQENKKRKYILRNKFPNLYKVYQKIKSL</sequence>